<feature type="domain" description="NB-ARC" evidence="1">
    <location>
        <begin position="501"/>
        <end position="615"/>
    </location>
</feature>
<dbReference type="InterPro" id="IPR056681">
    <property type="entry name" value="DUF7779"/>
</dbReference>
<dbReference type="SUPFAM" id="SSF48452">
    <property type="entry name" value="TPR-like"/>
    <property type="match status" value="3"/>
</dbReference>
<dbReference type="SUPFAM" id="SSF52540">
    <property type="entry name" value="P-loop containing nucleoside triphosphate hydrolases"/>
    <property type="match status" value="2"/>
</dbReference>
<protein>
    <submittedName>
        <fullName evidence="3">Tetratricopeptide repeat protein</fullName>
    </submittedName>
</protein>
<dbReference type="InterPro" id="IPR027417">
    <property type="entry name" value="P-loop_NTPase"/>
</dbReference>
<evidence type="ECO:0000313" key="4">
    <source>
        <dbReference type="Proteomes" id="UP000306145"/>
    </source>
</evidence>
<dbReference type="Pfam" id="PF13424">
    <property type="entry name" value="TPR_12"/>
    <property type="match status" value="3"/>
</dbReference>
<dbReference type="Pfam" id="PF00931">
    <property type="entry name" value="NB-ARC"/>
    <property type="match status" value="1"/>
</dbReference>
<dbReference type="GO" id="GO:0043531">
    <property type="term" value="F:ADP binding"/>
    <property type="evidence" value="ECO:0007669"/>
    <property type="project" value="InterPro"/>
</dbReference>
<comment type="caution">
    <text evidence="3">The sequence shown here is derived from an EMBL/GenBank/DDBJ whole genome shotgun (WGS) entry which is preliminary data.</text>
</comment>
<dbReference type="Proteomes" id="UP000306145">
    <property type="component" value="Unassembled WGS sequence"/>
</dbReference>
<dbReference type="NCBIfam" id="NF047398">
    <property type="entry name" value="AAA_KGGVGR"/>
    <property type="match status" value="1"/>
</dbReference>
<dbReference type="InterPro" id="IPR053137">
    <property type="entry name" value="NLR-like"/>
</dbReference>
<dbReference type="PANTHER" id="PTHR46082">
    <property type="entry name" value="ATP/GTP-BINDING PROTEIN-RELATED"/>
    <property type="match status" value="1"/>
</dbReference>
<evidence type="ECO:0000313" key="3">
    <source>
        <dbReference type="EMBL" id="TNH30998.1"/>
    </source>
</evidence>
<dbReference type="Gene3D" id="3.40.50.300">
    <property type="entry name" value="P-loop containing nucleotide triphosphate hydrolases"/>
    <property type="match status" value="2"/>
</dbReference>
<organism evidence="3 4">
    <name type="scientific">Micromonospora orduensis</name>
    <dbReference type="NCBI Taxonomy" id="1420891"/>
    <lineage>
        <taxon>Bacteria</taxon>
        <taxon>Bacillati</taxon>
        <taxon>Actinomycetota</taxon>
        <taxon>Actinomycetes</taxon>
        <taxon>Micromonosporales</taxon>
        <taxon>Micromonosporaceae</taxon>
        <taxon>Micromonospora</taxon>
    </lineage>
</organism>
<name>A0A5C4QY67_9ACTN</name>
<dbReference type="InterPro" id="IPR002182">
    <property type="entry name" value="NB-ARC"/>
</dbReference>
<dbReference type="Pfam" id="PF25000">
    <property type="entry name" value="DUF7779"/>
    <property type="match status" value="1"/>
</dbReference>
<dbReference type="EMBL" id="VDFY01000089">
    <property type="protein sequence ID" value="TNH30998.1"/>
    <property type="molecule type" value="Genomic_DNA"/>
</dbReference>
<reference evidence="3 4" key="1">
    <citation type="submission" date="2019-06" db="EMBL/GenBank/DDBJ databases">
        <title>Micromonospora ordensis sp. nov., isolated from deep marine sediment.</title>
        <authorList>
            <person name="Veyisoglu A."/>
            <person name="Carro L."/>
            <person name="Klenk H.-P."/>
            <person name="Sahin N."/>
        </authorList>
    </citation>
    <scope>NUCLEOTIDE SEQUENCE [LARGE SCALE GENOMIC DNA]</scope>
    <source>
        <strain evidence="3 4">S2509</strain>
    </source>
</reference>
<gene>
    <name evidence="3" type="ORF">FHG89_04665</name>
</gene>
<dbReference type="RefSeq" id="WP_139583081.1">
    <property type="nucleotide sequence ID" value="NZ_VDFY01000089.1"/>
</dbReference>
<proteinExistence type="predicted"/>
<keyword evidence="4" id="KW-1185">Reference proteome</keyword>
<sequence>MSNERDGQIVTFYSFKGGTGRTMALANVAWILAANGKRVLVTDWDLESPGLHRFFHPFLDVAAIGGTGGVIDLIHDYESETMRDAARPADWVEQYARVNRYAFSLGWQFAGGGGLDFLSAGRQNSDYAVSVSGLDWDTFYHRLGGERFLEALRADMKREYDYTLIDSRTGLSDVADICTLHLPDVLVDCFTLSDQGIEGAAQVARAVADHYPRRDIRILPVPMRVDQAEKEKADAGRALAMRRFAGLPTGMTEADRRRYWAAVEVPYRPFYAYEETLATFGDAPGSPTSLLAAFETLTAELTDGAVRGMPPMDESVREREKARFRRRYELPDDDLMLRYAPEDAVWAEWIERVLSSAGVRVVDGTQPAEPGAQPPARTLTILSSAYVALPPTALPPRDPAAGTTPLAVYVSDLRPLAEFAVASSTHLVNVSAATAAERLLRLVDRPPPLRTDGPGDAGLRFPAVEPAVFEAPNRNARFTGREGELAILRRHLTGGGAAAVPVALQGMGGVGKTELALEYVHRFKSAYDAVWWITVGAESADADVERSLATFATRLGLGGHPNRADDVHAILEALGRGEPRRWLLVFDNAEEVDPVERFLPRGGGHVLLTSRNPAWGDRATPIQVDVFARAESVAHLRRRVPSLTDEEADRIADALGDLAVAVAAAGAYLADTGTSVDAYLEQIERHGPSALSVEATWDLSLARLRTQSPAAYRLLQLCSVLASEIDLDLLHSDEMAQALAPFDSSVSERLVRGALVQRINRSALLTMNMPKRRVLVHRLLQAVVREGMTPDEVADTRHEVHLVLAASRPRGDADDPQTWDRFRTLWPHIEASGAVGCQDESARELMIDRVRYLWRQGELDLANAFAEEVDAVWSTRLNRLYGTDELATLRRQVLHLRFNRANVLRALARYDDALALDEQVLDEQRALLGDRHPHTLMTAGSLGADLRALGRYAKAIERDRETYDAWREEFSEEHPRTLTAANNLAHSYRLVGDFRSARVRDEAVLQLRRAVQGAENPYTLHSAAQLARDLREAGEYDKSVVLLRTVHHQLASLKEIGSEAGDTLNAQVSLAVSLRSAGHPAEAAGLLDAAYPVLEEKFGRANPETLICRAALVANLLALGGTDRAVTEAEQVARIYEQWLGVLHPHTLGALSNLAAAQRAVGRVNQARATAERAATALREVLGPDHPHTLAAQENLGICLAEEGDRDAALECLRATADRWVATSGPRHPDALRCLANLALVLRESASDRPSATITAPVMELGEVVAAEHPSVRALREGRLVARIIDPHPF</sequence>
<feature type="domain" description="DUF7779" evidence="2">
    <location>
        <begin position="704"/>
        <end position="792"/>
    </location>
</feature>
<evidence type="ECO:0000259" key="1">
    <source>
        <dbReference type="Pfam" id="PF00931"/>
    </source>
</evidence>
<dbReference type="InterPro" id="IPR011990">
    <property type="entry name" value="TPR-like_helical_dom_sf"/>
</dbReference>
<accession>A0A5C4QY67</accession>
<dbReference type="OrthoDB" id="580767at2"/>
<evidence type="ECO:0000259" key="2">
    <source>
        <dbReference type="Pfam" id="PF25000"/>
    </source>
</evidence>
<dbReference type="Gene3D" id="1.25.40.10">
    <property type="entry name" value="Tetratricopeptide repeat domain"/>
    <property type="match status" value="2"/>
</dbReference>
<dbReference type="NCBIfam" id="NF040586">
    <property type="entry name" value="FxSxx_TPR"/>
    <property type="match status" value="1"/>
</dbReference>
<dbReference type="PANTHER" id="PTHR46082:SF6">
    <property type="entry name" value="AAA+ ATPASE DOMAIN-CONTAINING PROTEIN-RELATED"/>
    <property type="match status" value="1"/>
</dbReference>